<dbReference type="GO" id="GO:0003735">
    <property type="term" value="F:structural constituent of ribosome"/>
    <property type="evidence" value="ECO:0007669"/>
    <property type="project" value="InterPro"/>
</dbReference>
<feature type="compositionally biased region" description="Basic residues" evidence="7">
    <location>
        <begin position="1"/>
        <end position="11"/>
    </location>
</feature>
<dbReference type="GO" id="GO:0005840">
    <property type="term" value="C:ribosome"/>
    <property type="evidence" value="ECO:0007669"/>
    <property type="project" value="UniProtKB-KW"/>
</dbReference>
<name>A0A1G1VAZ7_9BACT</name>
<dbReference type="Gene3D" id="1.20.58.110">
    <property type="entry name" value="Ribosomal protein S20"/>
    <property type="match status" value="1"/>
</dbReference>
<sequence length="88" mass="10068">MPVLKSAKKAQRQSIYKKSLNERTKKVMRDTIRFFRSNPTLENLKKAQSVVDRAAKKHVIHKNRAARLKKGFAKLASQPAPKKAAKKK</sequence>
<dbReference type="InterPro" id="IPR002583">
    <property type="entry name" value="Ribosomal_bS20"/>
</dbReference>
<evidence type="ECO:0000256" key="2">
    <source>
        <dbReference type="ARBA" id="ARBA00022884"/>
    </source>
</evidence>
<organism evidence="8 9">
    <name type="scientific">Candidatus Blackburnbacteria bacterium RIFCSPLOWO2_01_FULL_40_20</name>
    <dbReference type="NCBI Taxonomy" id="1797519"/>
    <lineage>
        <taxon>Bacteria</taxon>
        <taxon>Candidatus Blackburniibacteriota</taxon>
    </lineage>
</organism>
<protein>
    <recommendedName>
        <fullName evidence="5">Small ribosomal subunit protein bS20</fullName>
    </recommendedName>
    <alternativeName>
        <fullName evidence="6">30S ribosomal protein S20</fullName>
    </alternativeName>
</protein>
<keyword evidence="4" id="KW-0687">Ribonucleoprotein</keyword>
<dbReference type="GO" id="GO:0006412">
    <property type="term" value="P:translation"/>
    <property type="evidence" value="ECO:0007669"/>
    <property type="project" value="InterPro"/>
</dbReference>
<evidence type="ECO:0000256" key="7">
    <source>
        <dbReference type="SAM" id="MobiDB-lite"/>
    </source>
</evidence>
<keyword evidence="2" id="KW-0694">RNA-binding</keyword>
<evidence type="ECO:0000256" key="3">
    <source>
        <dbReference type="ARBA" id="ARBA00022980"/>
    </source>
</evidence>
<keyword evidence="3" id="KW-0689">Ribosomal protein</keyword>
<evidence type="ECO:0000313" key="9">
    <source>
        <dbReference type="Proteomes" id="UP000178659"/>
    </source>
</evidence>
<evidence type="ECO:0000256" key="4">
    <source>
        <dbReference type="ARBA" id="ARBA00023274"/>
    </source>
</evidence>
<evidence type="ECO:0000256" key="1">
    <source>
        <dbReference type="ARBA" id="ARBA00022730"/>
    </source>
</evidence>
<proteinExistence type="predicted"/>
<dbReference type="EMBL" id="MHCC01000026">
    <property type="protein sequence ID" value="OGY12628.1"/>
    <property type="molecule type" value="Genomic_DNA"/>
</dbReference>
<dbReference type="GO" id="GO:1990904">
    <property type="term" value="C:ribonucleoprotein complex"/>
    <property type="evidence" value="ECO:0007669"/>
    <property type="project" value="UniProtKB-KW"/>
</dbReference>
<reference evidence="8 9" key="1">
    <citation type="journal article" date="2016" name="Nat. Commun.">
        <title>Thousands of microbial genomes shed light on interconnected biogeochemical processes in an aquifer system.</title>
        <authorList>
            <person name="Anantharaman K."/>
            <person name="Brown C.T."/>
            <person name="Hug L.A."/>
            <person name="Sharon I."/>
            <person name="Castelle C.J."/>
            <person name="Probst A.J."/>
            <person name="Thomas B.C."/>
            <person name="Singh A."/>
            <person name="Wilkins M.J."/>
            <person name="Karaoz U."/>
            <person name="Brodie E.L."/>
            <person name="Williams K.H."/>
            <person name="Hubbard S.S."/>
            <person name="Banfield J.F."/>
        </authorList>
    </citation>
    <scope>NUCLEOTIDE SEQUENCE [LARGE SCALE GENOMIC DNA]</scope>
</reference>
<feature type="region of interest" description="Disordered" evidence="7">
    <location>
        <begin position="1"/>
        <end position="22"/>
    </location>
</feature>
<evidence type="ECO:0000256" key="5">
    <source>
        <dbReference type="ARBA" id="ARBA00035136"/>
    </source>
</evidence>
<evidence type="ECO:0000313" key="8">
    <source>
        <dbReference type="EMBL" id="OGY12628.1"/>
    </source>
</evidence>
<dbReference type="Pfam" id="PF01649">
    <property type="entry name" value="Ribosomal_S20p"/>
    <property type="match status" value="1"/>
</dbReference>
<dbReference type="AlphaFoldDB" id="A0A1G1VAZ7"/>
<dbReference type="Proteomes" id="UP000178659">
    <property type="component" value="Unassembled WGS sequence"/>
</dbReference>
<comment type="caution">
    <text evidence="8">The sequence shown here is derived from an EMBL/GenBank/DDBJ whole genome shotgun (WGS) entry which is preliminary data.</text>
</comment>
<dbReference type="GO" id="GO:0019843">
    <property type="term" value="F:rRNA binding"/>
    <property type="evidence" value="ECO:0007669"/>
    <property type="project" value="UniProtKB-KW"/>
</dbReference>
<accession>A0A1G1VAZ7</accession>
<keyword evidence="1" id="KW-0699">rRNA-binding</keyword>
<evidence type="ECO:0000256" key="6">
    <source>
        <dbReference type="ARBA" id="ARBA00035343"/>
    </source>
</evidence>
<dbReference type="InterPro" id="IPR036510">
    <property type="entry name" value="Ribosomal_bS20_sf"/>
</dbReference>
<gene>
    <name evidence="8" type="ORF">A3A77_05110</name>
</gene>
<dbReference type="SUPFAM" id="SSF46992">
    <property type="entry name" value="Ribosomal protein S20"/>
    <property type="match status" value="1"/>
</dbReference>
<dbReference type="NCBIfam" id="TIGR00029">
    <property type="entry name" value="S20"/>
    <property type="match status" value="1"/>
</dbReference>